<protein>
    <submittedName>
        <fullName evidence="1">Uncharacterized protein</fullName>
    </submittedName>
</protein>
<name>A0ACB7P242_9PEZI</name>
<proteinExistence type="predicted"/>
<evidence type="ECO:0000313" key="2">
    <source>
        <dbReference type="Proteomes" id="UP000724584"/>
    </source>
</evidence>
<reference evidence="1 2" key="1">
    <citation type="journal article" date="2021" name="Nat. Commun.">
        <title>Genetic determinants of endophytism in the Arabidopsis root mycobiome.</title>
        <authorList>
            <person name="Mesny F."/>
            <person name="Miyauchi S."/>
            <person name="Thiergart T."/>
            <person name="Pickel B."/>
            <person name="Atanasova L."/>
            <person name="Karlsson M."/>
            <person name="Huettel B."/>
            <person name="Barry K.W."/>
            <person name="Haridas S."/>
            <person name="Chen C."/>
            <person name="Bauer D."/>
            <person name="Andreopoulos W."/>
            <person name="Pangilinan J."/>
            <person name="LaButti K."/>
            <person name="Riley R."/>
            <person name="Lipzen A."/>
            <person name="Clum A."/>
            <person name="Drula E."/>
            <person name="Henrissat B."/>
            <person name="Kohler A."/>
            <person name="Grigoriev I.V."/>
            <person name="Martin F.M."/>
            <person name="Hacquard S."/>
        </authorList>
    </citation>
    <scope>NUCLEOTIDE SEQUENCE [LARGE SCALE GENOMIC DNA]</scope>
    <source>
        <strain evidence="1 2">MPI-SDFR-AT-0079</strain>
    </source>
</reference>
<evidence type="ECO:0000313" key="1">
    <source>
        <dbReference type="EMBL" id="KAH6622716.1"/>
    </source>
</evidence>
<gene>
    <name evidence="1" type="ORF">F5144DRAFT_632162</name>
</gene>
<comment type="caution">
    <text evidence="1">The sequence shown here is derived from an EMBL/GenBank/DDBJ whole genome shotgun (WGS) entry which is preliminary data.</text>
</comment>
<keyword evidence="2" id="KW-1185">Reference proteome</keyword>
<sequence length="206" mass="23720">MSLYPDRESFVRNPLPALFINPARYEAQLKEFARDTPYQANSKFHRHQDCTVAIAHGVVQDVYHFMKDVLAIRKEKVECAFLNVAPDNTKEFCMLVWHHLDVSDTVEPLKVMLSANIKVERNIRNTRARLLKGDAKFGLAFAPPPVEKAMDTDYWRARQISADPWKATGCDFAMEIRRPLGRDDPGHRVARRDIVAFDTYSEIDKS</sequence>
<dbReference type="Proteomes" id="UP000724584">
    <property type="component" value="Unassembled WGS sequence"/>
</dbReference>
<accession>A0ACB7P242</accession>
<organism evidence="1 2">
    <name type="scientific">Chaetomium tenue</name>
    <dbReference type="NCBI Taxonomy" id="1854479"/>
    <lineage>
        <taxon>Eukaryota</taxon>
        <taxon>Fungi</taxon>
        <taxon>Dikarya</taxon>
        <taxon>Ascomycota</taxon>
        <taxon>Pezizomycotina</taxon>
        <taxon>Sordariomycetes</taxon>
        <taxon>Sordariomycetidae</taxon>
        <taxon>Sordariales</taxon>
        <taxon>Chaetomiaceae</taxon>
        <taxon>Chaetomium</taxon>
    </lineage>
</organism>
<dbReference type="EMBL" id="JAGIZQ010000006">
    <property type="protein sequence ID" value="KAH6622716.1"/>
    <property type="molecule type" value="Genomic_DNA"/>
</dbReference>